<sequence length="186" mass="20799">MGESEFTIELNHGEKFFDTGHGLEYLGGVVVEDLHYELDEWSLQEIVSLLKDLGYKGYAKLWWNEPRVDLKLGIKELKLDGDAARMARALLMDFGKHGIVFDVDGYRKGNEVEITSIDSDYVPDEGEDSGLIEVEVDAESEPSTEEDRFDDSADNSEHEDYFEFDVEDGADGGQSNAFGGFNGPLN</sequence>
<comment type="caution">
    <text evidence="3">The sequence shown here is derived from an EMBL/GenBank/DDBJ whole genome shotgun (WGS) entry which is preliminary data.</text>
</comment>
<accession>A0A444YRZ9</accession>
<evidence type="ECO:0000313" key="4">
    <source>
        <dbReference type="Proteomes" id="UP000289738"/>
    </source>
</evidence>
<proteinExistence type="predicted"/>
<name>A0A444YRZ9_ARAHY</name>
<dbReference type="AlphaFoldDB" id="A0A444YRZ9"/>
<keyword evidence="4" id="KW-1185">Reference proteome</keyword>
<dbReference type="EMBL" id="SDMP01000016">
    <property type="protein sequence ID" value="RYR04691.1"/>
    <property type="molecule type" value="Genomic_DNA"/>
</dbReference>
<dbReference type="InterPro" id="IPR058594">
    <property type="entry name" value="PB1-like_dom_pln"/>
</dbReference>
<feature type="domain" description="PB1-like" evidence="2">
    <location>
        <begin position="3"/>
        <end position="99"/>
    </location>
</feature>
<reference evidence="3 4" key="1">
    <citation type="submission" date="2019-01" db="EMBL/GenBank/DDBJ databases">
        <title>Sequencing of cultivated peanut Arachis hypogaea provides insights into genome evolution and oil improvement.</title>
        <authorList>
            <person name="Chen X."/>
        </authorList>
    </citation>
    <scope>NUCLEOTIDE SEQUENCE [LARGE SCALE GENOMIC DNA]</scope>
    <source>
        <strain evidence="4">cv. Fuhuasheng</strain>
        <tissue evidence="3">Leaves</tissue>
    </source>
</reference>
<dbReference type="Proteomes" id="UP000289738">
    <property type="component" value="Chromosome B06"/>
</dbReference>
<protein>
    <recommendedName>
        <fullName evidence="2">PB1-like domain-containing protein</fullName>
    </recommendedName>
</protein>
<dbReference type="Pfam" id="PF26130">
    <property type="entry name" value="PB1-like"/>
    <property type="match status" value="1"/>
</dbReference>
<evidence type="ECO:0000256" key="1">
    <source>
        <dbReference type="SAM" id="MobiDB-lite"/>
    </source>
</evidence>
<evidence type="ECO:0000259" key="2">
    <source>
        <dbReference type="Pfam" id="PF26130"/>
    </source>
</evidence>
<organism evidence="3 4">
    <name type="scientific">Arachis hypogaea</name>
    <name type="common">Peanut</name>
    <dbReference type="NCBI Taxonomy" id="3818"/>
    <lineage>
        <taxon>Eukaryota</taxon>
        <taxon>Viridiplantae</taxon>
        <taxon>Streptophyta</taxon>
        <taxon>Embryophyta</taxon>
        <taxon>Tracheophyta</taxon>
        <taxon>Spermatophyta</taxon>
        <taxon>Magnoliopsida</taxon>
        <taxon>eudicotyledons</taxon>
        <taxon>Gunneridae</taxon>
        <taxon>Pentapetalae</taxon>
        <taxon>rosids</taxon>
        <taxon>fabids</taxon>
        <taxon>Fabales</taxon>
        <taxon>Fabaceae</taxon>
        <taxon>Papilionoideae</taxon>
        <taxon>50 kb inversion clade</taxon>
        <taxon>dalbergioids sensu lato</taxon>
        <taxon>Dalbergieae</taxon>
        <taxon>Pterocarpus clade</taxon>
        <taxon>Arachis</taxon>
    </lineage>
</organism>
<evidence type="ECO:0000313" key="3">
    <source>
        <dbReference type="EMBL" id="RYR04691.1"/>
    </source>
</evidence>
<feature type="region of interest" description="Disordered" evidence="1">
    <location>
        <begin position="135"/>
        <end position="186"/>
    </location>
</feature>
<gene>
    <name evidence="3" type="ORF">Ahy_B06g084473</name>
</gene>
<feature type="compositionally biased region" description="Acidic residues" evidence="1">
    <location>
        <begin position="135"/>
        <end position="154"/>
    </location>
</feature>